<dbReference type="HOGENOM" id="CLU_132624_0_0_6"/>
<evidence type="ECO:0000313" key="1">
    <source>
        <dbReference type="EMBL" id="CCK74398.1"/>
    </source>
</evidence>
<evidence type="ECO:0000313" key="2">
    <source>
        <dbReference type="Proteomes" id="UP000032749"/>
    </source>
</evidence>
<name>R4YMU2_OLEAN</name>
<organism evidence="1 2">
    <name type="scientific">Oleispira antarctica RB-8</name>
    <dbReference type="NCBI Taxonomy" id="698738"/>
    <lineage>
        <taxon>Bacteria</taxon>
        <taxon>Pseudomonadati</taxon>
        <taxon>Pseudomonadota</taxon>
        <taxon>Gammaproteobacteria</taxon>
        <taxon>Oceanospirillales</taxon>
        <taxon>Oceanospirillaceae</taxon>
        <taxon>Oleispira</taxon>
    </lineage>
</organism>
<reference evidence="1 2" key="1">
    <citation type="journal article" date="2013" name="Nat. Commun.">
        <title>Genome sequence and functional genomic analysis of the oil-degrading bacterium Oleispira antarctica.</title>
        <authorList>
            <person name="Kube M."/>
            <person name="Chernikova T.N."/>
            <person name="Al-Ramahi Y."/>
            <person name="Beloqui A."/>
            <person name="Lopez-Cortez N."/>
            <person name="Guazzaroni M.E."/>
            <person name="Heipieper H.J."/>
            <person name="Klages S."/>
            <person name="Kotsyurbenko O.R."/>
            <person name="Langer I."/>
            <person name="Nechitaylo T.Y."/>
            <person name="Lunsdorf H."/>
            <person name="Fernandez M."/>
            <person name="Juarez S."/>
            <person name="Ciordia S."/>
            <person name="Singer A."/>
            <person name="Kagan O."/>
            <person name="Egorova O."/>
            <person name="Petit P.A."/>
            <person name="Stogios P."/>
            <person name="Kim Y."/>
            <person name="Tchigvintsev A."/>
            <person name="Flick R."/>
            <person name="Denaro R."/>
            <person name="Genovese M."/>
            <person name="Albar J.P."/>
            <person name="Reva O.N."/>
            <person name="Martinez-Gomariz M."/>
            <person name="Tran H."/>
            <person name="Ferrer M."/>
            <person name="Savchenko A."/>
            <person name="Yakunin A.F."/>
            <person name="Yakimov M.M."/>
            <person name="Golyshina O.V."/>
            <person name="Reinhardt R."/>
            <person name="Golyshin P.N."/>
        </authorList>
    </citation>
    <scope>NUCLEOTIDE SEQUENCE [LARGE SCALE GENOMIC DNA]</scope>
</reference>
<dbReference type="InterPro" id="IPR027396">
    <property type="entry name" value="DsrEFH-like"/>
</dbReference>
<sequence length="172" mass="19021">MLGKQGFIYVFVSSLLFVDTVSAQDTTIQPAVQTQKIASISAEQPIIKNQAVALQKLQANVALHTLAELKQLLEQAEKIANDDSEYHTDEPISIVLHGEEINAFIRSNYRSNKALVDLAARLDAFNVIDVKVCKRWMGANGIMESQLPPFVEPVPFGAGERARLEKAGYAYF</sequence>
<proteinExistence type="predicted"/>
<gene>
    <name evidence="1" type="ORF">OLEAN_C02220</name>
</gene>
<accession>R4YMU2</accession>
<dbReference type="EMBL" id="FO203512">
    <property type="protein sequence ID" value="CCK74398.1"/>
    <property type="molecule type" value="Genomic_DNA"/>
</dbReference>
<dbReference type="AlphaFoldDB" id="R4YMU2"/>
<protein>
    <submittedName>
        <fullName evidence="1">Uncharacterized protein</fullName>
    </submittedName>
</protein>
<dbReference type="OrthoDB" id="5704412at2"/>
<dbReference type="Proteomes" id="UP000032749">
    <property type="component" value="Chromosome"/>
</dbReference>
<keyword evidence="2" id="KW-1185">Reference proteome</keyword>
<dbReference type="STRING" id="698738.OLEAN_C02220"/>
<dbReference type="Gene3D" id="3.40.1260.10">
    <property type="entry name" value="DsrEFH-like"/>
    <property type="match status" value="1"/>
</dbReference>
<dbReference type="SUPFAM" id="SSF75169">
    <property type="entry name" value="DsrEFH-like"/>
    <property type="match status" value="1"/>
</dbReference>
<dbReference type="KEGG" id="oai:OLEAN_C02220"/>